<dbReference type="Proteomes" id="UP000071859">
    <property type="component" value="Unassembled WGS sequence"/>
</dbReference>
<dbReference type="PROSITE" id="PS50887">
    <property type="entry name" value="GGDEF"/>
    <property type="match status" value="1"/>
</dbReference>
<dbReference type="PROSITE" id="PS50113">
    <property type="entry name" value="PAC"/>
    <property type="match status" value="1"/>
</dbReference>
<dbReference type="PANTHER" id="PTHR44757:SF2">
    <property type="entry name" value="BIOFILM ARCHITECTURE MAINTENANCE PROTEIN MBAA"/>
    <property type="match status" value="1"/>
</dbReference>
<keyword evidence="6" id="KW-1185">Reference proteome</keyword>
<dbReference type="InterPro" id="IPR029787">
    <property type="entry name" value="Nucleotide_cyclase"/>
</dbReference>
<comment type="caution">
    <text evidence="5">The sequence shown here is derived from an EMBL/GenBank/DDBJ whole genome shotgun (WGS) entry which is preliminary data.</text>
</comment>
<dbReference type="PROSITE" id="PS50883">
    <property type="entry name" value="EAL"/>
    <property type="match status" value="1"/>
</dbReference>
<dbReference type="InterPro" id="IPR035965">
    <property type="entry name" value="PAS-like_dom_sf"/>
</dbReference>
<dbReference type="Gene3D" id="3.20.20.450">
    <property type="entry name" value="EAL domain"/>
    <property type="match status" value="1"/>
</dbReference>
<dbReference type="EMBL" id="FCOX02000061">
    <property type="protein sequence ID" value="SAL04260.1"/>
    <property type="molecule type" value="Genomic_DNA"/>
</dbReference>
<dbReference type="CDD" id="cd01949">
    <property type="entry name" value="GGDEF"/>
    <property type="match status" value="1"/>
</dbReference>
<dbReference type="Pfam" id="PF00563">
    <property type="entry name" value="EAL"/>
    <property type="match status" value="1"/>
</dbReference>
<evidence type="ECO:0000313" key="6">
    <source>
        <dbReference type="Proteomes" id="UP000071859"/>
    </source>
</evidence>
<dbReference type="Gene3D" id="3.30.450.20">
    <property type="entry name" value="PAS domain"/>
    <property type="match status" value="1"/>
</dbReference>
<evidence type="ECO:0000313" key="5">
    <source>
        <dbReference type="EMBL" id="SAL04260.1"/>
    </source>
</evidence>
<dbReference type="InterPro" id="IPR001633">
    <property type="entry name" value="EAL_dom"/>
</dbReference>
<dbReference type="SUPFAM" id="SSF55073">
    <property type="entry name" value="Nucleotide cyclase"/>
    <property type="match status" value="1"/>
</dbReference>
<evidence type="ECO:0000256" key="1">
    <source>
        <dbReference type="SAM" id="MobiDB-lite"/>
    </source>
</evidence>
<dbReference type="SUPFAM" id="SSF55785">
    <property type="entry name" value="PYP-like sensor domain (PAS domain)"/>
    <property type="match status" value="1"/>
</dbReference>
<dbReference type="SUPFAM" id="SSF141868">
    <property type="entry name" value="EAL domain-like"/>
    <property type="match status" value="1"/>
</dbReference>
<evidence type="ECO:0000259" key="2">
    <source>
        <dbReference type="PROSITE" id="PS50113"/>
    </source>
</evidence>
<accession>A0A158EC18</accession>
<dbReference type="NCBIfam" id="TIGR00254">
    <property type="entry name" value="GGDEF"/>
    <property type="match status" value="1"/>
</dbReference>
<organism evidence="5 6">
    <name type="scientific">Caballeronia calidae</name>
    <dbReference type="NCBI Taxonomy" id="1777139"/>
    <lineage>
        <taxon>Bacteria</taxon>
        <taxon>Pseudomonadati</taxon>
        <taxon>Pseudomonadota</taxon>
        <taxon>Betaproteobacteria</taxon>
        <taxon>Burkholderiales</taxon>
        <taxon>Burkholderiaceae</taxon>
        <taxon>Caballeronia</taxon>
    </lineage>
</organism>
<feature type="region of interest" description="Disordered" evidence="1">
    <location>
        <begin position="381"/>
        <end position="410"/>
    </location>
</feature>
<proteinExistence type="predicted"/>
<dbReference type="SMART" id="SM00267">
    <property type="entry name" value="GGDEF"/>
    <property type="match status" value="1"/>
</dbReference>
<sequence>MVIQPIYDDAGDLFGFAKITRDCTEQRETALALEETTRNLDLALDNMQQGLCLFNRRGRLVLCNHQFTRILALASDSLPAGSTLRTVLRRIGERSGEPCGEAVARINALREQFLRARIPEREQSQVEFQHLGRSIAVVTRMLSNGGWVSTIEDVTERRAAEKRITHLAHHDQLTDLPNRVSFQDKLKQLVHLLSPERPFALLYLDLDRFKVVNDTLGHHVGDELLRAVAHRLLSTLRASDQLARLSGDEFTILQTSFRHADDAAALAERCIEKLAAPFEVAGNEITVGVSVGIVCCTHGVEHDAVLRQADLASYEAKREGRNCYRIYERGMNDPLRLRNELEDELRRSLSADELEVHYQPIIDGRTGQTTAMEALLRWTHPKRGPISPADRPDCRGTGPHARTGRVGARARMPRRRALAGIYPPESQRHAGSNWRSPRLRCWCPGARRTAFSTKSGPWA</sequence>
<feature type="domain" description="EAL" evidence="3">
    <location>
        <begin position="338"/>
        <end position="459"/>
    </location>
</feature>
<gene>
    <name evidence="5" type="ORF">AWB78_06874</name>
</gene>
<feature type="domain" description="PAC" evidence="2">
    <location>
        <begin position="1"/>
        <end position="35"/>
    </location>
</feature>
<evidence type="ECO:0000259" key="3">
    <source>
        <dbReference type="PROSITE" id="PS50883"/>
    </source>
</evidence>
<dbReference type="InterPro" id="IPR035919">
    <property type="entry name" value="EAL_sf"/>
</dbReference>
<dbReference type="InterPro" id="IPR000700">
    <property type="entry name" value="PAS-assoc_C"/>
</dbReference>
<protein>
    <submittedName>
        <fullName evidence="5">Response regulator receiver modulated diguanylate cyclase/phosphodiesterase</fullName>
    </submittedName>
</protein>
<name>A0A158EC18_9BURK</name>
<evidence type="ECO:0000259" key="4">
    <source>
        <dbReference type="PROSITE" id="PS50887"/>
    </source>
</evidence>
<reference evidence="5" key="1">
    <citation type="submission" date="2016-01" db="EMBL/GenBank/DDBJ databases">
        <authorList>
            <person name="Peeters C."/>
        </authorList>
    </citation>
    <scope>NUCLEOTIDE SEQUENCE</scope>
    <source>
        <strain evidence="5">LMG 29321</strain>
    </source>
</reference>
<dbReference type="AlphaFoldDB" id="A0A158EC18"/>
<dbReference type="RefSeq" id="WP_062610958.1">
    <property type="nucleotide sequence ID" value="NZ_FCOX02000061.1"/>
</dbReference>
<dbReference type="Gene3D" id="3.30.70.270">
    <property type="match status" value="1"/>
</dbReference>
<dbReference type="Pfam" id="PF12860">
    <property type="entry name" value="PAS_7"/>
    <property type="match status" value="1"/>
</dbReference>
<dbReference type="PANTHER" id="PTHR44757">
    <property type="entry name" value="DIGUANYLATE CYCLASE DGCP"/>
    <property type="match status" value="1"/>
</dbReference>
<feature type="domain" description="GGDEF" evidence="4">
    <location>
        <begin position="197"/>
        <end position="329"/>
    </location>
</feature>
<dbReference type="Pfam" id="PF00990">
    <property type="entry name" value="GGDEF"/>
    <property type="match status" value="1"/>
</dbReference>
<dbReference type="InterPro" id="IPR000160">
    <property type="entry name" value="GGDEF_dom"/>
</dbReference>
<dbReference type="InterPro" id="IPR052155">
    <property type="entry name" value="Biofilm_reg_signaling"/>
</dbReference>
<dbReference type="InterPro" id="IPR043128">
    <property type="entry name" value="Rev_trsase/Diguanyl_cyclase"/>
</dbReference>